<evidence type="ECO:0000256" key="1">
    <source>
        <dbReference type="ARBA" id="ARBA00004651"/>
    </source>
</evidence>
<feature type="region of interest" description="Disordered" evidence="7">
    <location>
        <begin position="658"/>
        <end position="678"/>
    </location>
</feature>
<comment type="caution">
    <text evidence="10">The sequence shown here is derived from an EMBL/GenBank/DDBJ whole genome shotgun (WGS) entry which is preliminary data.</text>
</comment>
<feature type="transmembrane region" description="Helical" evidence="8">
    <location>
        <begin position="161"/>
        <end position="180"/>
    </location>
</feature>
<feature type="transmembrane region" description="Helical" evidence="8">
    <location>
        <begin position="434"/>
        <end position="450"/>
    </location>
</feature>
<dbReference type="PANTHER" id="PTHR30509">
    <property type="entry name" value="P-HYDROXYBENZOIC ACID EFFLUX PUMP SUBUNIT-RELATED"/>
    <property type="match status" value="1"/>
</dbReference>
<evidence type="ECO:0000256" key="6">
    <source>
        <dbReference type="ARBA" id="ARBA00043993"/>
    </source>
</evidence>
<evidence type="ECO:0000259" key="9">
    <source>
        <dbReference type="Pfam" id="PF13515"/>
    </source>
</evidence>
<organism evidence="10 11">
    <name type="scientific">Kaistia hirudinis</name>
    <dbReference type="NCBI Taxonomy" id="1293440"/>
    <lineage>
        <taxon>Bacteria</taxon>
        <taxon>Pseudomonadati</taxon>
        <taxon>Pseudomonadota</taxon>
        <taxon>Alphaproteobacteria</taxon>
        <taxon>Hyphomicrobiales</taxon>
        <taxon>Kaistiaceae</taxon>
        <taxon>Kaistia</taxon>
    </lineage>
</organism>
<feature type="transmembrane region" description="Helical" evidence="8">
    <location>
        <begin position="83"/>
        <end position="102"/>
    </location>
</feature>
<keyword evidence="11" id="KW-1185">Reference proteome</keyword>
<name>A0A840APB6_9HYPH</name>
<keyword evidence="5 8" id="KW-0472">Membrane</keyword>
<evidence type="ECO:0000256" key="5">
    <source>
        <dbReference type="ARBA" id="ARBA00023136"/>
    </source>
</evidence>
<feature type="transmembrane region" description="Helical" evidence="8">
    <location>
        <begin position="488"/>
        <end position="506"/>
    </location>
</feature>
<evidence type="ECO:0000256" key="4">
    <source>
        <dbReference type="ARBA" id="ARBA00022989"/>
    </source>
</evidence>
<feature type="transmembrane region" description="Helical" evidence="8">
    <location>
        <begin position="48"/>
        <end position="71"/>
    </location>
</feature>
<evidence type="ECO:0000313" key="11">
    <source>
        <dbReference type="Proteomes" id="UP000553963"/>
    </source>
</evidence>
<dbReference type="GO" id="GO:0005886">
    <property type="term" value="C:plasma membrane"/>
    <property type="evidence" value="ECO:0007669"/>
    <property type="project" value="UniProtKB-SubCell"/>
</dbReference>
<gene>
    <name evidence="10" type="ORF">GGR25_002188</name>
</gene>
<keyword evidence="2" id="KW-1003">Cell membrane</keyword>
<proteinExistence type="inferred from homology"/>
<dbReference type="EMBL" id="JACIDS010000003">
    <property type="protein sequence ID" value="MBB3931138.1"/>
    <property type="molecule type" value="Genomic_DNA"/>
</dbReference>
<feature type="transmembrane region" description="Helical" evidence="8">
    <location>
        <begin position="108"/>
        <end position="131"/>
    </location>
</feature>
<dbReference type="AlphaFoldDB" id="A0A840APB6"/>
<protein>
    <submittedName>
        <fullName evidence="10">Putative membrane protein YccC</fullName>
    </submittedName>
</protein>
<evidence type="ECO:0000256" key="3">
    <source>
        <dbReference type="ARBA" id="ARBA00022692"/>
    </source>
</evidence>
<comment type="similarity">
    <text evidence="6">Belongs to the YccS/YhfK family.</text>
</comment>
<keyword evidence="3 8" id="KW-0812">Transmembrane</keyword>
<evidence type="ECO:0000256" key="8">
    <source>
        <dbReference type="SAM" id="Phobius"/>
    </source>
</evidence>
<evidence type="ECO:0000256" key="2">
    <source>
        <dbReference type="ARBA" id="ARBA00022475"/>
    </source>
</evidence>
<dbReference type="PANTHER" id="PTHR30509:SF9">
    <property type="entry name" value="MULTIDRUG RESISTANCE PROTEIN MDTO"/>
    <property type="match status" value="1"/>
</dbReference>
<evidence type="ECO:0000313" key="10">
    <source>
        <dbReference type="EMBL" id="MBB3931138.1"/>
    </source>
</evidence>
<dbReference type="Proteomes" id="UP000553963">
    <property type="component" value="Unassembled WGS sequence"/>
</dbReference>
<dbReference type="RefSeq" id="WP_183398804.1">
    <property type="nucleotide sequence ID" value="NZ_JACIDS010000003.1"/>
</dbReference>
<feature type="domain" description="Integral membrane bound transporter" evidence="9">
    <location>
        <begin position="384"/>
        <end position="501"/>
    </location>
</feature>
<comment type="subcellular location">
    <subcellularLocation>
        <location evidence="1">Cell membrane</location>
        <topology evidence="1">Multi-pass membrane protein</topology>
    </subcellularLocation>
</comment>
<accession>A0A840APB6</accession>
<sequence length="678" mass="70324">MTARRAEMTSEPPHEQPGAWLRELARLKPAPWEWGRAIRSALCIALPWAAGIAFDAMMVGMWVSLGALMAAAGEPGGSYHTKLRQVLGATLIGASGFLAGYLDPLPLAAIVVIMTAAGFAAGILSFYGAILSIGTMQALLLASIAIGVPTIASFWQAALLFFAGALIYAAALAVEALIVGSGQRRALIASLLRALAAFARRRSGGPDGSPAVLPVGAPEAASARQAVTSQIAALCAHMLSLRSGSTGPSREADRLAAVVHGADVTFAAILSASDAGVLAAAAEQLDAAANALGQGAKLPPMPQGGAPDALFRALGGLFSAIDDDIDAIITPTPHGAGAPPREGTRAGRLRIAIDRLAPGGDAVRTAIKLALCMGLAYSTRYVNDANHWFWVPLTVSLVMKPDLGSIFARAVLRSVGTVGGAAIAVLVLGLLAKGPVLVVVMALLAGLLPWSMRRSYALQALVLTPLVLVLVDLLTPGPVNIDFGLQRVADTVVAGIIVLIFGYFIWPRTHGRALAISFRAAKHEIATYLRAIADGEPGPQLSGQRRAAYGSLADMRARLQISLMEPPPACDEAASWFPLIAAAERICDRVTAYSARAEGPPTPADAATLRELAAYIAARPDDRPGLLPPRRAGADAALMTLFDGVVDELAHMVRLRESGHLPEAPHPAGRMTTGLPAA</sequence>
<feature type="transmembrane region" description="Helical" evidence="8">
    <location>
        <begin position="138"/>
        <end position="155"/>
    </location>
</feature>
<feature type="transmembrane region" description="Helical" evidence="8">
    <location>
        <begin position="457"/>
        <end position="476"/>
    </location>
</feature>
<dbReference type="Pfam" id="PF13515">
    <property type="entry name" value="FUSC_2"/>
    <property type="match status" value="1"/>
</dbReference>
<reference evidence="10 11" key="1">
    <citation type="submission" date="2020-08" db="EMBL/GenBank/DDBJ databases">
        <title>Genomic Encyclopedia of Type Strains, Phase IV (KMG-IV): sequencing the most valuable type-strain genomes for metagenomic binning, comparative biology and taxonomic classification.</title>
        <authorList>
            <person name="Goeker M."/>
        </authorList>
    </citation>
    <scope>NUCLEOTIDE SEQUENCE [LARGE SCALE GENOMIC DNA]</scope>
    <source>
        <strain evidence="10 11">DSM 25966</strain>
    </source>
</reference>
<dbReference type="InterPro" id="IPR049453">
    <property type="entry name" value="Memb_transporter_dom"/>
</dbReference>
<evidence type="ECO:0000256" key="7">
    <source>
        <dbReference type="SAM" id="MobiDB-lite"/>
    </source>
</evidence>
<keyword evidence="4 8" id="KW-1133">Transmembrane helix</keyword>